<sequence length="263" mass="29721">MSSDAEDVNRPLGPEFFRVEKGASKRNRKVPATTGCSYTDTLAIACVQSMHQNECYQRVADESRAQAIPQTFSLFGRYWVCVPQTTISETNVVFSAILKWEICARIVDTIIPIILTMSFRFKQTSLMDVASELSTFFMGVYCSDRGLHCANGARGFALKSTFYVYLIRLLWHCGIINPRIRFNALLTQMPVRYNTAFLGGVTWIIYNAAIRRLIDETGLPSSQVTDTVLDRFVSFISPLLACFVLGLSYGHCYLHHVKFQHPT</sequence>
<keyword evidence="1" id="KW-0812">Transmembrane</keyword>
<keyword evidence="3" id="KW-1185">Reference proteome</keyword>
<comment type="caution">
    <text evidence="2">The sequence shown here is derived from an EMBL/GenBank/DDBJ whole genome shotgun (WGS) entry which is preliminary data.</text>
</comment>
<evidence type="ECO:0000256" key="1">
    <source>
        <dbReference type="SAM" id="Phobius"/>
    </source>
</evidence>
<dbReference type="Proteomes" id="UP000027586">
    <property type="component" value="Unassembled WGS sequence"/>
</dbReference>
<reference evidence="2" key="1">
    <citation type="submission" date="2013-08" db="EMBL/GenBank/DDBJ databases">
        <title>Gene expansion shapes genome architecture in the human pathogen Lichtheimia corymbifera: an evolutionary genomics analysis in the ancient terrestrial Mucorales (Mucoromycotina).</title>
        <authorList>
            <person name="Schwartze V.U."/>
            <person name="Winter S."/>
            <person name="Shelest E."/>
            <person name="Marcet-Houben M."/>
            <person name="Horn F."/>
            <person name="Wehner S."/>
            <person name="Hoffmann K."/>
            <person name="Riege K."/>
            <person name="Sammeth M."/>
            <person name="Nowrousian M."/>
            <person name="Valiante V."/>
            <person name="Linde J."/>
            <person name="Jacobsen I.D."/>
            <person name="Marz M."/>
            <person name="Brakhage A.A."/>
            <person name="Gabaldon T."/>
            <person name="Bocker S."/>
            <person name="Voigt K."/>
        </authorList>
    </citation>
    <scope>NUCLEOTIDE SEQUENCE [LARGE SCALE GENOMIC DNA]</scope>
    <source>
        <strain evidence="2">FSU 9682</strain>
    </source>
</reference>
<proteinExistence type="predicted"/>
<evidence type="ECO:0000313" key="2">
    <source>
        <dbReference type="EMBL" id="CDH55532.1"/>
    </source>
</evidence>
<name>A0A068S129_9FUNG</name>
<organism evidence="2 3">
    <name type="scientific">Lichtheimia corymbifera JMRC:FSU:9682</name>
    <dbReference type="NCBI Taxonomy" id="1263082"/>
    <lineage>
        <taxon>Eukaryota</taxon>
        <taxon>Fungi</taxon>
        <taxon>Fungi incertae sedis</taxon>
        <taxon>Mucoromycota</taxon>
        <taxon>Mucoromycotina</taxon>
        <taxon>Mucoromycetes</taxon>
        <taxon>Mucorales</taxon>
        <taxon>Lichtheimiaceae</taxon>
        <taxon>Lichtheimia</taxon>
    </lineage>
</organism>
<accession>A0A068S129</accession>
<keyword evidence="1" id="KW-0472">Membrane</keyword>
<feature type="transmembrane region" description="Helical" evidence="1">
    <location>
        <begin position="232"/>
        <end position="254"/>
    </location>
</feature>
<gene>
    <name evidence="2" type="ORF">LCOR_06667.1</name>
</gene>
<dbReference type="EMBL" id="CBTN010000030">
    <property type="protein sequence ID" value="CDH55532.1"/>
    <property type="molecule type" value="Genomic_DNA"/>
</dbReference>
<keyword evidence="1" id="KW-1133">Transmembrane helix</keyword>
<dbReference type="VEuPathDB" id="FungiDB:LCOR_06667.1"/>
<protein>
    <submittedName>
        <fullName evidence="2">Uncharacterized protein</fullName>
    </submittedName>
</protein>
<dbReference type="STRING" id="1263082.A0A068S129"/>
<dbReference type="AlphaFoldDB" id="A0A068S129"/>
<evidence type="ECO:0000313" key="3">
    <source>
        <dbReference type="Proteomes" id="UP000027586"/>
    </source>
</evidence>